<dbReference type="RefSeq" id="WP_016475288.1">
    <property type="nucleotide sequence ID" value="NZ_KE150482.1"/>
</dbReference>
<dbReference type="STRING" id="1203554.HMPREF1476_02300"/>
<feature type="region of interest" description="Disordered" evidence="1">
    <location>
        <begin position="210"/>
        <end position="241"/>
    </location>
</feature>
<dbReference type="InterPro" id="IPR011978">
    <property type="entry name" value="YgfB-like"/>
</dbReference>
<protein>
    <submittedName>
        <fullName evidence="2">YecA family protein</fullName>
    </submittedName>
</protein>
<dbReference type="PATRIC" id="fig|1203554.3.peg.2383"/>
<comment type="caution">
    <text evidence="2">The sequence shown here is derived from an EMBL/GenBank/DDBJ whole genome shotgun (WGS) entry which is preliminary data.</text>
</comment>
<sequence length="241" mass="27062">MTQDVNFYDKPLSDEEFVEIGELLALMPEPYESMEPDRMDGFLTAIALLPEPVAPSEWMPFVFDEEGRSDAALTDSNKQHDLEDLVYRRMRNIERTLAACDPIDPIIYDVEDERGRPIGGWEAIAALEPFAAGFLEAINRWEGLKDTNDEMIDSALLGILRHLPANLLGDLALIKEDLDFESPLENIKDALEDVAESVAEIAAVTRGFTSKTKPSKVKGGQRSGRRSNHVISKDQKRFRRG</sequence>
<reference evidence="2 3" key="1">
    <citation type="submission" date="2013-04" db="EMBL/GenBank/DDBJ databases">
        <title>The Genome Sequence of Sutterella wadsworthensis HGA0223.</title>
        <authorList>
            <consortium name="The Broad Institute Genomics Platform"/>
            <person name="Earl A."/>
            <person name="Ward D."/>
            <person name="Feldgarden M."/>
            <person name="Gevers D."/>
            <person name="Schmidt T.M."/>
            <person name="Dover J."/>
            <person name="Dai D."/>
            <person name="Walker B."/>
            <person name="Young S."/>
            <person name="Zeng Q."/>
            <person name="Gargeya S."/>
            <person name="Fitzgerald M."/>
            <person name="Haas B."/>
            <person name="Abouelleil A."/>
            <person name="Allen A.W."/>
            <person name="Alvarado L."/>
            <person name="Arachchi H.M."/>
            <person name="Berlin A.M."/>
            <person name="Chapman S.B."/>
            <person name="Gainer-Dewar J."/>
            <person name="Goldberg J."/>
            <person name="Griggs A."/>
            <person name="Gujja S."/>
            <person name="Hansen M."/>
            <person name="Howarth C."/>
            <person name="Imamovic A."/>
            <person name="Ireland A."/>
            <person name="Larimer J."/>
            <person name="McCowan C."/>
            <person name="Murphy C."/>
            <person name="Pearson M."/>
            <person name="Poon T.W."/>
            <person name="Priest M."/>
            <person name="Roberts A."/>
            <person name="Saif S."/>
            <person name="Shea T."/>
            <person name="Sisk P."/>
            <person name="Sykes S."/>
            <person name="Wortman J."/>
            <person name="Nusbaum C."/>
            <person name="Birren B."/>
        </authorList>
    </citation>
    <scope>NUCLEOTIDE SEQUENCE [LARGE SCALE GENOMIC DNA]</scope>
    <source>
        <strain evidence="2 3">HGA0223</strain>
    </source>
</reference>
<dbReference type="AlphaFoldDB" id="S3C9P4"/>
<organism evidence="2 3">
    <name type="scientific">Sutterella wadsworthensis HGA0223</name>
    <dbReference type="NCBI Taxonomy" id="1203554"/>
    <lineage>
        <taxon>Bacteria</taxon>
        <taxon>Pseudomonadati</taxon>
        <taxon>Pseudomonadota</taxon>
        <taxon>Betaproteobacteria</taxon>
        <taxon>Burkholderiales</taxon>
        <taxon>Sutterellaceae</taxon>
        <taxon>Sutterella</taxon>
    </lineage>
</organism>
<evidence type="ECO:0000256" key="1">
    <source>
        <dbReference type="SAM" id="MobiDB-lite"/>
    </source>
</evidence>
<dbReference type="SUPFAM" id="SSF101327">
    <property type="entry name" value="YgfB-like"/>
    <property type="match status" value="1"/>
</dbReference>
<gene>
    <name evidence="2" type="ORF">HMPREF1476_02300</name>
</gene>
<dbReference type="EMBL" id="ATCF01000038">
    <property type="protein sequence ID" value="EPD97464.1"/>
    <property type="molecule type" value="Genomic_DNA"/>
</dbReference>
<dbReference type="eggNOG" id="COG3318">
    <property type="taxonomic scope" value="Bacteria"/>
</dbReference>
<keyword evidence="3" id="KW-1185">Reference proteome</keyword>
<proteinExistence type="predicted"/>
<dbReference type="Pfam" id="PF03695">
    <property type="entry name" value="UPF0149"/>
    <property type="match status" value="1"/>
</dbReference>
<name>S3C9P4_9BURK</name>
<evidence type="ECO:0000313" key="3">
    <source>
        <dbReference type="Proteomes" id="UP000014400"/>
    </source>
</evidence>
<dbReference type="InterPro" id="IPR036255">
    <property type="entry name" value="YgfB-like_sf"/>
</dbReference>
<evidence type="ECO:0000313" key="2">
    <source>
        <dbReference type="EMBL" id="EPD97464.1"/>
    </source>
</evidence>
<dbReference type="Proteomes" id="UP000014400">
    <property type="component" value="Unassembled WGS sequence"/>
</dbReference>
<dbReference type="HOGENOM" id="CLU_105092_0_0_4"/>
<dbReference type="NCBIfam" id="TIGR02292">
    <property type="entry name" value="ygfB_yecA"/>
    <property type="match status" value="1"/>
</dbReference>
<accession>S3C9P4</accession>